<dbReference type="Proteomes" id="UP001500879">
    <property type="component" value="Unassembled WGS sequence"/>
</dbReference>
<evidence type="ECO:0000313" key="1">
    <source>
        <dbReference type="EMBL" id="GAA0434160.1"/>
    </source>
</evidence>
<evidence type="ECO:0000313" key="2">
    <source>
        <dbReference type="Proteomes" id="UP001500879"/>
    </source>
</evidence>
<protein>
    <submittedName>
        <fullName evidence="1">Uncharacterized protein</fullName>
    </submittedName>
</protein>
<name>A0ABN0Z622_9ACTN</name>
<dbReference type="EMBL" id="BAAABX010000075">
    <property type="protein sequence ID" value="GAA0434160.1"/>
    <property type="molecule type" value="Genomic_DNA"/>
</dbReference>
<proteinExistence type="predicted"/>
<gene>
    <name evidence="1" type="ORF">GCM10010357_64590</name>
</gene>
<keyword evidence="2" id="KW-1185">Reference proteome</keyword>
<organism evidence="1 2">
    <name type="scientific">Streptomyces luteireticuli</name>
    <dbReference type="NCBI Taxonomy" id="173858"/>
    <lineage>
        <taxon>Bacteria</taxon>
        <taxon>Bacillati</taxon>
        <taxon>Actinomycetota</taxon>
        <taxon>Actinomycetes</taxon>
        <taxon>Kitasatosporales</taxon>
        <taxon>Streptomycetaceae</taxon>
        <taxon>Streptomyces</taxon>
    </lineage>
</organism>
<accession>A0ABN0Z622</accession>
<sequence>MSDEDYWVWDSAFHAEDELSYPKIVRDEVKAIADEIVKLANMGVDPNTLGEEMGTGTARRHDLPCGGWFETQALPGRRPRAIFVVLVVPPPHLL</sequence>
<reference evidence="1 2" key="1">
    <citation type="journal article" date="2019" name="Int. J. Syst. Evol. Microbiol.">
        <title>The Global Catalogue of Microorganisms (GCM) 10K type strain sequencing project: providing services to taxonomists for standard genome sequencing and annotation.</title>
        <authorList>
            <consortium name="The Broad Institute Genomics Platform"/>
            <consortium name="The Broad Institute Genome Sequencing Center for Infectious Disease"/>
            <person name="Wu L."/>
            <person name="Ma J."/>
        </authorList>
    </citation>
    <scope>NUCLEOTIDE SEQUENCE [LARGE SCALE GENOMIC DNA]</scope>
    <source>
        <strain evidence="1 2">JCM 4788</strain>
    </source>
</reference>
<dbReference type="RefSeq" id="WP_344031984.1">
    <property type="nucleotide sequence ID" value="NZ_BAAABX010000075.1"/>
</dbReference>
<comment type="caution">
    <text evidence="1">The sequence shown here is derived from an EMBL/GenBank/DDBJ whole genome shotgun (WGS) entry which is preliminary data.</text>
</comment>